<protein>
    <recommendedName>
        <fullName evidence="3">Phosphoglycerate mutase</fullName>
    </recommendedName>
</protein>
<dbReference type="InterPro" id="IPR013078">
    <property type="entry name" value="His_Pase_superF_clade-1"/>
</dbReference>
<sequence>MKKLLVFLFLFGFQIHFGQNKTTQYYFIRHAEKADSSKNPDLSEKGLERAQEWKALFSEINFDAVYSTDFKRTMQTINPIVSENGKLLKIYNPQLVDIETFKKETMGKTILIVGHSNTIPKMVNQIIKENKYGDIAENQFGNLYIVTLIENQILSQLLHLK</sequence>
<organism evidence="1 2">
    <name type="scientific">Flavobacterium ammonificans</name>
    <dbReference type="NCBI Taxonomy" id="1751056"/>
    <lineage>
        <taxon>Bacteria</taxon>
        <taxon>Pseudomonadati</taxon>
        <taxon>Bacteroidota</taxon>
        <taxon>Flavobacteriia</taxon>
        <taxon>Flavobacteriales</taxon>
        <taxon>Flavobacteriaceae</taxon>
        <taxon>Flavobacterium</taxon>
    </lineage>
</organism>
<proteinExistence type="predicted"/>
<dbReference type="Proteomes" id="UP001319865">
    <property type="component" value="Chromosome"/>
</dbReference>
<evidence type="ECO:0000313" key="1">
    <source>
        <dbReference type="EMBL" id="BDB53018.1"/>
    </source>
</evidence>
<reference evidence="1 2" key="2">
    <citation type="journal article" date="2022" name="Microorganisms">
        <title>Complete Genome Sequences of Two Flavobacterium ammonificans Strains and a Flavobacterium ammoniigenes Strain of Ammonifying Bacterioplankton Isolated from Surface River Water.</title>
        <authorList>
            <person name="Suda W."/>
            <person name="Ogata Y."/>
            <person name="Shindo C."/>
            <person name="Watanabe K."/>
        </authorList>
    </citation>
    <scope>NUCLEOTIDE SEQUENCE [LARGE SCALE GENOMIC DNA]</scope>
    <source>
        <strain evidence="1 2">GENT11</strain>
    </source>
</reference>
<dbReference type="RefSeq" id="WP_229329064.1">
    <property type="nucleotide sequence ID" value="NZ_AP025183.1"/>
</dbReference>
<keyword evidence="2" id="KW-1185">Reference proteome</keyword>
<dbReference type="EMBL" id="AP025183">
    <property type="protein sequence ID" value="BDB53018.1"/>
    <property type="molecule type" value="Genomic_DNA"/>
</dbReference>
<evidence type="ECO:0000313" key="2">
    <source>
        <dbReference type="Proteomes" id="UP001319865"/>
    </source>
</evidence>
<name>A0ABN6KV45_9FLAO</name>
<dbReference type="CDD" id="cd07067">
    <property type="entry name" value="HP_PGM_like"/>
    <property type="match status" value="1"/>
</dbReference>
<dbReference type="SUPFAM" id="SSF53254">
    <property type="entry name" value="Phosphoglycerate mutase-like"/>
    <property type="match status" value="1"/>
</dbReference>
<gene>
    <name evidence="1" type="ORF">GENT11_13300</name>
</gene>
<dbReference type="Pfam" id="PF00300">
    <property type="entry name" value="His_Phos_1"/>
    <property type="match status" value="1"/>
</dbReference>
<dbReference type="Gene3D" id="3.40.50.1240">
    <property type="entry name" value="Phosphoglycerate mutase-like"/>
    <property type="match status" value="1"/>
</dbReference>
<accession>A0ABN6KV45</accession>
<reference evidence="1 2" key="1">
    <citation type="journal article" date="2022" name="Int. J. Syst. Evol. Microbiol.">
        <title>Flavobacterium ammonificans sp. nov. and Flavobacterium ammoniigenes sp. nov., ammonifying bacteria isolated from surface river water.</title>
        <authorList>
            <person name="Watanabe K."/>
            <person name="Kitamura T."/>
            <person name="Ogata Y."/>
            <person name="Shindo C."/>
            <person name="Suda W."/>
        </authorList>
    </citation>
    <scope>NUCLEOTIDE SEQUENCE [LARGE SCALE GENOMIC DNA]</scope>
    <source>
        <strain evidence="1 2">GENT11</strain>
    </source>
</reference>
<evidence type="ECO:0008006" key="3">
    <source>
        <dbReference type="Google" id="ProtNLM"/>
    </source>
</evidence>
<dbReference type="InterPro" id="IPR029033">
    <property type="entry name" value="His_PPase_superfam"/>
</dbReference>